<dbReference type="InterPro" id="IPR018060">
    <property type="entry name" value="HTH_AraC"/>
</dbReference>
<dbReference type="Gene3D" id="1.10.10.60">
    <property type="entry name" value="Homeodomain-like"/>
    <property type="match status" value="2"/>
</dbReference>
<proteinExistence type="predicted"/>
<keyword evidence="1" id="KW-0805">Transcription regulation</keyword>
<sequence length="383" mass="43832">MIKVLIVDDDNLVRKGLRSMLPWKEYSMEVVGEAKNGEKALEFLAAQKVDLLLTDLAMPVMSGMELMRAVRKQYPHISIVVLTLHQDFEYIQDCLRLGAIDYIAKVELETDSYDEVMGRIRGRILEEKTKNAAPVITDEVQLTNNRFYDAVPGQKLDDASQDKSFLPTPDNENLLADLKKQGLALVWVHKASEFDEFLENLKRAALPPARLTAFLHALLLGWNRIYASVTKQQIELPETFGAWFEVEECLRKARASLAAAIGKPQYSEEVKECIAKAVQAMHEELADPVIASEMAKRVNMSRSYFSQCFKDMVGMTFNEYLRSIRMDKAKEYLQYTQKNMQWISEHTGYTDQKYFSRVFYEKTGMLPSEYRQSAQSGAQMSDV</sequence>
<dbReference type="OrthoDB" id="1769137at2"/>
<dbReference type="Proteomes" id="UP000183410">
    <property type="component" value="Unassembled WGS sequence"/>
</dbReference>
<evidence type="ECO:0000259" key="5">
    <source>
        <dbReference type="PROSITE" id="PS01124"/>
    </source>
</evidence>
<name>A0A1I2FW56_9BACL</name>
<accession>A0A1I2FW56</accession>
<dbReference type="Pfam" id="PF12833">
    <property type="entry name" value="HTH_18"/>
    <property type="match status" value="1"/>
</dbReference>
<keyword evidence="8" id="KW-1185">Reference proteome</keyword>
<protein>
    <submittedName>
        <fullName evidence="7">Two-component system, response regulator YesN</fullName>
    </submittedName>
</protein>
<dbReference type="PANTHER" id="PTHR43280:SF2">
    <property type="entry name" value="HTH-TYPE TRANSCRIPTIONAL REGULATOR EXSA"/>
    <property type="match status" value="1"/>
</dbReference>
<dbReference type="PROSITE" id="PS01124">
    <property type="entry name" value="HTH_ARAC_FAMILY_2"/>
    <property type="match status" value="1"/>
</dbReference>
<evidence type="ECO:0000256" key="4">
    <source>
        <dbReference type="PROSITE-ProRule" id="PRU00169"/>
    </source>
</evidence>
<dbReference type="GO" id="GO:0003700">
    <property type="term" value="F:DNA-binding transcription factor activity"/>
    <property type="evidence" value="ECO:0007669"/>
    <property type="project" value="InterPro"/>
</dbReference>
<dbReference type="SUPFAM" id="SSF46689">
    <property type="entry name" value="Homeodomain-like"/>
    <property type="match status" value="2"/>
</dbReference>
<evidence type="ECO:0000256" key="1">
    <source>
        <dbReference type="ARBA" id="ARBA00023015"/>
    </source>
</evidence>
<dbReference type="AlphaFoldDB" id="A0A1I2FW56"/>
<gene>
    <name evidence="7" type="ORF">SAMN04487969_113123</name>
</gene>
<dbReference type="Pfam" id="PF00072">
    <property type="entry name" value="Response_reg"/>
    <property type="match status" value="1"/>
</dbReference>
<evidence type="ECO:0000313" key="8">
    <source>
        <dbReference type="Proteomes" id="UP000183410"/>
    </source>
</evidence>
<organism evidence="7 8">
    <name type="scientific">Paenibacillus algorifonticola</name>
    <dbReference type="NCBI Taxonomy" id="684063"/>
    <lineage>
        <taxon>Bacteria</taxon>
        <taxon>Bacillati</taxon>
        <taxon>Bacillota</taxon>
        <taxon>Bacilli</taxon>
        <taxon>Bacillales</taxon>
        <taxon>Paenibacillaceae</taxon>
        <taxon>Paenibacillus</taxon>
    </lineage>
</organism>
<dbReference type="PANTHER" id="PTHR43280">
    <property type="entry name" value="ARAC-FAMILY TRANSCRIPTIONAL REGULATOR"/>
    <property type="match status" value="1"/>
</dbReference>
<evidence type="ECO:0000313" key="7">
    <source>
        <dbReference type="EMBL" id="SFF08681.1"/>
    </source>
</evidence>
<dbReference type="RefSeq" id="WP_046232846.1">
    <property type="nucleotide sequence ID" value="NZ_FONN01000013.1"/>
</dbReference>
<dbReference type="InterPro" id="IPR009057">
    <property type="entry name" value="Homeodomain-like_sf"/>
</dbReference>
<dbReference type="GO" id="GO:0043565">
    <property type="term" value="F:sequence-specific DNA binding"/>
    <property type="evidence" value="ECO:0007669"/>
    <property type="project" value="InterPro"/>
</dbReference>
<feature type="modified residue" description="4-aspartylphosphate" evidence="4">
    <location>
        <position position="55"/>
    </location>
</feature>
<dbReference type="CDD" id="cd17536">
    <property type="entry name" value="REC_YesN-like"/>
    <property type="match status" value="1"/>
</dbReference>
<feature type="domain" description="Response regulatory" evidence="6">
    <location>
        <begin position="3"/>
        <end position="120"/>
    </location>
</feature>
<keyword evidence="4" id="KW-0597">Phosphoprotein</keyword>
<evidence type="ECO:0000259" key="6">
    <source>
        <dbReference type="PROSITE" id="PS50110"/>
    </source>
</evidence>
<dbReference type="Gene3D" id="3.40.50.2300">
    <property type="match status" value="1"/>
</dbReference>
<dbReference type="EMBL" id="FONN01000013">
    <property type="protein sequence ID" value="SFF08681.1"/>
    <property type="molecule type" value="Genomic_DNA"/>
</dbReference>
<evidence type="ECO:0000256" key="2">
    <source>
        <dbReference type="ARBA" id="ARBA00023125"/>
    </source>
</evidence>
<evidence type="ECO:0000256" key="3">
    <source>
        <dbReference type="ARBA" id="ARBA00023163"/>
    </source>
</evidence>
<keyword evidence="2" id="KW-0238">DNA-binding</keyword>
<dbReference type="InterPro" id="IPR001789">
    <property type="entry name" value="Sig_transdc_resp-reg_receiver"/>
</dbReference>
<feature type="domain" description="HTH araC/xylS-type" evidence="5">
    <location>
        <begin position="275"/>
        <end position="373"/>
    </location>
</feature>
<dbReference type="InterPro" id="IPR011006">
    <property type="entry name" value="CheY-like_superfamily"/>
</dbReference>
<dbReference type="SMART" id="SM00448">
    <property type="entry name" value="REC"/>
    <property type="match status" value="1"/>
</dbReference>
<keyword evidence="3" id="KW-0804">Transcription</keyword>
<reference evidence="8" key="1">
    <citation type="submission" date="2016-10" db="EMBL/GenBank/DDBJ databases">
        <authorList>
            <person name="Varghese N."/>
            <person name="Submissions S."/>
        </authorList>
    </citation>
    <scope>NUCLEOTIDE SEQUENCE [LARGE SCALE GENOMIC DNA]</scope>
    <source>
        <strain evidence="8">CGMCC 1.10223</strain>
    </source>
</reference>
<dbReference type="PROSITE" id="PS50110">
    <property type="entry name" value="RESPONSE_REGULATORY"/>
    <property type="match status" value="1"/>
</dbReference>
<dbReference type="SUPFAM" id="SSF52172">
    <property type="entry name" value="CheY-like"/>
    <property type="match status" value="1"/>
</dbReference>
<dbReference type="SMART" id="SM00342">
    <property type="entry name" value="HTH_ARAC"/>
    <property type="match status" value="1"/>
</dbReference>
<dbReference type="GO" id="GO:0000160">
    <property type="term" value="P:phosphorelay signal transduction system"/>
    <property type="evidence" value="ECO:0007669"/>
    <property type="project" value="InterPro"/>
</dbReference>